<proteinExistence type="predicted"/>
<sequence>MAPTDPPPSGPAGGSAPRLFTLAEANALLPELIPILERLRLAKAALDDARASLARLTPAMRGNGHAAAGAELEGRIRELAAEIAADVRGILARGVEVKDLDHGLIDFPSPREGRVVFLCWRLGEGPIGWWHETDAGFAGRRPL</sequence>
<evidence type="ECO:0008006" key="2">
    <source>
        <dbReference type="Google" id="ProtNLM"/>
    </source>
</evidence>
<dbReference type="EMBL" id="CADCWF010000139">
    <property type="protein sequence ID" value="CAA9556428.1"/>
    <property type="molecule type" value="Genomic_DNA"/>
</dbReference>
<accession>A0A6J4UPU1</accession>
<dbReference type="Pfam" id="PF09969">
    <property type="entry name" value="DUF2203"/>
    <property type="match status" value="1"/>
</dbReference>
<dbReference type="AlphaFoldDB" id="A0A6J4UPU1"/>
<reference evidence="1" key="1">
    <citation type="submission" date="2020-02" db="EMBL/GenBank/DDBJ databases">
        <authorList>
            <person name="Meier V. D."/>
        </authorList>
    </citation>
    <scope>NUCLEOTIDE SEQUENCE</scope>
    <source>
        <strain evidence="1">AVDCRST_MAG59</strain>
    </source>
</reference>
<dbReference type="PIRSF" id="PIRSF016498">
    <property type="entry name" value="UCP016498"/>
    <property type="match status" value="1"/>
</dbReference>
<evidence type="ECO:0000313" key="1">
    <source>
        <dbReference type="EMBL" id="CAA9556428.1"/>
    </source>
</evidence>
<organism evidence="1">
    <name type="scientific">uncultured Thermomicrobiales bacterium</name>
    <dbReference type="NCBI Taxonomy" id="1645740"/>
    <lineage>
        <taxon>Bacteria</taxon>
        <taxon>Pseudomonadati</taxon>
        <taxon>Thermomicrobiota</taxon>
        <taxon>Thermomicrobia</taxon>
        <taxon>Thermomicrobiales</taxon>
        <taxon>environmental samples</taxon>
    </lineage>
</organism>
<protein>
    <recommendedName>
        <fullName evidence="2">DUF2203 domain-containing protein</fullName>
    </recommendedName>
</protein>
<gene>
    <name evidence="1" type="ORF">AVDCRST_MAG59-2200</name>
</gene>
<dbReference type="InterPro" id="IPR018699">
    <property type="entry name" value="DUF2203"/>
</dbReference>
<name>A0A6J4UPU1_9BACT</name>